<dbReference type="AlphaFoldDB" id="A0A5M6HUM8"/>
<dbReference type="OrthoDB" id="8193702at2"/>
<evidence type="ECO:0000313" key="3">
    <source>
        <dbReference type="Proteomes" id="UP000323886"/>
    </source>
</evidence>
<keyword evidence="3" id="KW-1185">Reference proteome</keyword>
<dbReference type="GO" id="GO:0016740">
    <property type="term" value="F:transferase activity"/>
    <property type="evidence" value="ECO:0007669"/>
    <property type="project" value="UniProtKB-KW"/>
</dbReference>
<dbReference type="InterPro" id="IPR016181">
    <property type="entry name" value="Acyl_CoA_acyltransferase"/>
</dbReference>
<evidence type="ECO:0000313" key="2">
    <source>
        <dbReference type="EMBL" id="KAA5599576.1"/>
    </source>
</evidence>
<proteinExistence type="predicted"/>
<comment type="caution">
    <text evidence="2">The sequence shown here is derived from an EMBL/GenBank/DDBJ whole genome shotgun (WGS) entry which is preliminary data.</text>
</comment>
<dbReference type="Proteomes" id="UP000323886">
    <property type="component" value="Unassembled WGS sequence"/>
</dbReference>
<dbReference type="SUPFAM" id="SSF55729">
    <property type="entry name" value="Acyl-CoA N-acyltransferases (Nat)"/>
    <property type="match status" value="1"/>
</dbReference>
<feature type="domain" description="BioF2-like acetyltransferase" evidence="1">
    <location>
        <begin position="196"/>
        <end position="344"/>
    </location>
</feature>
<evidence type="ECO:0000259" key="1">
    <source>
        <dbReference type="Pfam" id="PF13480"/>
    </source>
</evidence>
<dbReference type="InterPro" id="IPR038740">
    <property type="entry name" value="BioF2-like_GNAT_dom"/>
</dbReference>
<protein>
    <submittedName>
        <fullName evidence="2">GNAT family N-acetyltransferase</fullName>
    </submittedName>
</protein>
<reference evidence="2 3" key="1">
    <citation type="submission" date="2019-09" db="EMBL/GenBank/DDBJ databases">
        <title>Draft Whole-Genome sequence of Blastochloris sulfoviridis DSM 729.</title>
        <authorList>
            <person name="Meyer T.E."/>
            <person name="Kyndt J.A."/>
        </authorList>
    </citation>
    <scope>NUCLEOTIDE SEQUENCE [LARGE SCALE GENOMIC DNA]</scope>
    <source>
        <strain evidence="2 3">DSM 729</strain>
    </source>
</reference>
<sequence length="407" mass="44415">MTLSLTDADATRRALTKSAAGTQAVAELEAFGDLAAAEPVWRALEREAVFPAYQRFDFLALWQRHIGAAAGIAPFIVVGRDEAGRPAFLLPLGRRRVGPLVVAEPLGGKHVNYNFGLWRKDIAEALDAAATADLVARIGRLGPRLDIISIERQPESWHDVPNPLRLLPHHATPSFGWRGRLATDPAAYLGRTMSADTRNKFHRKARKLAALPGYRYVTASSPDEAERLLGAHFAQKAARMRAAGLTNVFAEPGVEAFLRDAARHGVETGRPLLECHALVCDDEVIAVVCALRDARRCSCMQVSITGSEHARFSPGVLLFIHIASACCEDGLDWFDLGVGEAGYKGWFCDEAEPLFDSCLPVTAAGRLMAAGRRGLGTLKRHIKRSPRLWNLVLATRRRLFAAPLTPP</sequence>
<keyword evidence="2" id="KW-0808">Transferase</keyword>
<organism evidence="2 3">
    <name type="scientific">Blastochloris sulfoviridis</name>
    <dbReference type="NCBI Taxonomy" id="50712"/>
    <lineage>
        <taxon>Bacteria</taxon>
        <taxon>Pseudomonadati</taxon>
        <taxon>Pseudomonadota</taxon>
        <taxon>Alphaproteobacteria</taxon>
        <taxon>Hyphomicrobiales</taxon>
        <taxon>Blastochloridaceae</taxon>
        <taxon>Blastochloris</taxon>
    </lineage>
</organism>
<dbReference type="Pfam" id="PF13480">
    <property type="entry name" value="Acetyltransf_6"/>
    <property type="match status" value="1"/>
</dbReference>
<accession>A0A5M6HUM8</accession>
<gene>
    <name evidence="2" type="ORF">F1193_11600</name>
</gene>
<name>A0A5M6HUM8_9HYPH</name>
<dbReference type="EMBL" id="VWPL01000020">
    <property type="protein sequence ID" value="KAA5599576.1"/>
    <property type="molecule type" value="Genomic_DNA"/>
</dbReference>
<dbReference type="RefSeq" id="WP_150097906.1">
    <property type="nucleotide sequence ID" value="NZ_VWPL01000020.1"/>
</dbReference>